<organism evidence="5 6">
    <name type="scientific">Streptomyces argyrophylli</name>
    <dbReference type="NCBI Taxonomy" id="2726118"/>
    <lineage>
        <taxon>Bacteria</taxon>
        <taxon>Bacillati</taxon>
        <taxon>Actinomycetota</taxon>
        <taxon>Actinomycetes</taxon>
        <taxon>Kitasatosporales</taxon>
        <taxon>Streptomycetaceae</taxon>
        <taxon>Streptomyces</taxon>
    </lineage>
</organism>
<evidence type="ECO:0000313" key="6">
    <source>
        <dbReference type="Proteomes" id="UP000502641"/>
    </source>
</evidence>
<keyword evidence="6" id="KW-1185">Reference proteome</keyword>
<evidence type="ECO:0000256" key="2">
    <source>
        <dbReference type="ARBA" id="ARBA00023163"/>
    </source>
</evidence>
<dbReference type="Gene3D" id="1.10.10.1320">
    <property type="entry name" value="Anti-sigma factor, zinc-finger domain"/>
    <property type="match status" value="1"/>
</dbReference>
<feature type="compositionally biased region" description="Gly residues" evidence="3">
    <location>
        <begin position="82"/>
        <end position="106"/>
    </location>
</feature>
<dbReference type="RefSeq" id="WP_171153091.1">
    <property type="nucleotide sequence ID" value="NZ_CP053189.1"/>
</dbReference>
<dbReference type="Pfam" id="PF13490">
    <property type="entry name" value="zf-HC2"/>
    <property type="match status" value="1"/>
</dbReference>
<accession>A0A6M4PKB8</accession>
<feature type="region of interest" description="Disordered" evidence="3">
    <location>
        <begin position="308"/>
        <end position="340"/>
    </location>
</feature>
<evidence type="ECO:0000259" key="4">
    <source>
        <dbReference type="Pfam" id="PF13490"/>
    </source>
</evidence>
<reference evidence="5 6" key="1">
    <citation type="submission" date="2020-05" db="EMBL/GenBank/DDBJ databases">
        <authorList>
            <person name="Li K."/>
        </authorList>
    </citation>
    <scope>NUCLEOTIDE SEQUENCE [LARGE SCALE GENOMIC DNA]</scope>
    <source>
        <strain evidence="6">jing01</strain>
    </source>
</reference>
<dbReference type="AlphaFoldDB" id="A0A6M4PKB8"/>
<gene>
    <name evidence="5" type="ORF">HKX69_11970</name>
</gene>
<protein>
    <submittedName>
        <fullName evidence="5">Zf-HC2 domain-containing protein</fullName>
    </submittedName>
</protein>
<sequence>MSGSRPKPVEEARLAEQHLGDRLSALVDGELGHETRERVLAHLATCARCKAEADAQRALKNAFAEAAPPPPSASFLARLQGLPGGGDPDGGGTPSPGGGLLGGGPAAGPTDGPGPFGVSRSERLPFGYVPARVPGLLPARADRVAAPEDRGGFRIHPVGRTDDGRSASRGLRFAFAAAGAVSLAAVALGGVTTSLPGDPTTDARGGTGAGSNVTPARPAGAGSGAATPDSQRRRQVGPLLGQAGALLAPAPTTLSAPLLPGGPVPAAGQDRTEPVRPVTAPMLAGVAAVSPLIRKLDKTVALPLGDWSTAPGVTGSGLLSAPVPDTTPAPTAPAVPHRSP</sequence>
<dbReference type="InterPro" id="IPR041916">
    <property type="entry name" value="Anti_sigma_zinc_sf"/>
</dbReference>
<feature type="compositionally biased region" description="Low complexity" evidence="3">
    <location>
        <begin position="215"/>
        <end position="228"/>
    </location>
</feature>
<keyword evidence="2" id="KW-0804">Transcription</keyword>
<feature type="region of interest" description="Disordered" evidence="3">
    <location>
        <begin position="194"/>
        <end position="232"/>
    </location>
</feature>
<feature type="region of interest" description="Disordered" evidence="3">
    <location>
        <begin position="65"/>
        <end position="121"/>
    </location>
</feature>
<proteinExistence type="predicted"/>
<keyword evidence="1" id="KW-0805">Transcription regulation</keyword>
<feature type="domain" description="Putative zinc-finger" evidence="4">
    <location>
        <begin position="21"/>
        <end position="49"/>
    </location>
</feature>
<dbReference type="Proteomes" id="UP000502641">
    <property type="component" value="Chromosome"/>
</dbReference>
<name>A0A6M4PKB8_9ACTN</name>
<evidence type="ECO:0000313" key="5">
    <source>
        <dbReference type="EMBL" id="QJS10146.1"/>
    </source>
</evidence>
<dbReference type="InterPro" id="IPR027383">
    <property type="entry name" value="Znf_put"/>
</dbReference>
<dbReference type="EMBL" id="CP053189">
    <property type="protein sequence ID" value="QJS10146.1"/>
    <property type="molecule type" value="Genomic_DNA"/>
</dbReference>
<evidence type="ECO:0000256" key="3">
    <source>
        <dbReference type="SAM" id="MobiDB-lite"/>
    </source>
</evidence>
<evidence type="ECO:0000256" key="1">
    <source>
        <dbReference type="ARBA" id="ARBA00023015"/>
    </source>
</evidence>
<dbReference type="KEGG" id="sarg:HKX69_11970"/>